<protein>
    <recommendedName>
        <fullName evidence="9">L,D-TPase catalytic domain-containing protein</fullName>
    </recommendedName>
</protein>
<evidence type="ECO:0000313" key="11">
    <source>
        <dbReference type="Proteomes" id="UP000259273"/>
    </source>
</evidence>
<evidence type="ECO:0000313" key="10">
    <source>
        <dbReference type="EMBL" id="HAN29473.1"/>
    </source>
</evidence>
<reference evidence="10 11" key="1">
    <citation type="journal article" date="2018" name="Nat. Biotechnol.">
        <title>A standardized bacterial taxonomy based on genome phylogeny substantially revises the tree of life.</title>
        <authorList>
            <person name="Parks D.H."/>
            <person name="Chuvochina M."/>
            <person name="Waite D.W."/>
            <person name="Rinke C."/>
            <person name="Skarshewski A."/>
            <person name="Chaumeil P.A."/>
            <person name="Hugenholtz P."/>
        </authorList>
    </citation>
    <scope>NUCLEOTIDE SEQUENCE [LARGE SCALE GENOMIC DNA]</scope>
    <source>
        <strain evidence="10">UBA9158</strain>
    </source>
</reference>
<evidence type="ECO:0000256" key="6">
    <source>
        <dbReference type="ARBA" id="ARBA00023316"/>
    </source>
</evidence>
<dbReference type="GO" id="GO:0016740">
    <property type="term" value="F:transferase activity"/>
    <property type="evidence" value="ECO:0007669"/>
    <property type="project" value="UniProtKB-KW"/>
</dbReference>
<dbReference type="GO" id="GO:0008360">
    <property type="term" value="P:regulation of cell shape"/>
    <property type="evidence" value="ECO:0007669"/>
    <property type="project" value="UniProtKB-UniRule"/>
</dbReference>
<evidence type="ECO:0000256" key="5">
    <source>
        <dbReference type="ARBA" id="ARBA00022984"/>
    </source>
</evidence>
<name>A0A3C1KSI5_9GAMM</name>
<feature type="chain" id="PRO_5017709065" description="L,D-TPase catalytic domain-containing protein" evidence="8">
    <location>
        <begin position="18"/>
        <end position="158"/>
    </location>
</feature>
<evidence type="ECO:0000256" key="1">
    <source>
        <dbReference type="ARBA" id="ARBA00004752"/>
    </source>
</evidence>
<comment type="caution">
    <text evidence="10">The sequence shown here is derived from an EMBL/GenBank/DDBJ whole genome shotgun (WGS) entry which is preliminary data.</text>
</comment>
<dbReference type="Proteomes" id="UP000259273">
    <property type="component" value="Unassembled WGS sequence"/>
</dbReference>
<dbReference type="AlphaFoldDB" id="A0A3C1KSI5"/>
<keyword evidence="3" id="KW-0808">Transferase</keyword>
<dbReference type="GO" id="GO:0009252">
    <property type="term" value="P:peptidoglycan biosynthetic process"/>
    <property type="evidence" value="ECO:0007669"/>
    <property type="project" value="UniProtKB-UniPathway"/>
</dbReference>
<evidence type="ECO:0000256" key="3">
    <source>
        <dbReference type="ARBA" id="ARBA00022679"/>
    </source>
</evidence>
<evidence type="ECO:0000256" key="2">
    <source>
        <dbReference type="ARBA" id="ARBA00005992"/>
    </source>
</evidence>
<dbReference type="PROSITE" id="PS52029">
    <property type="entry name" value="LD_TPASE"/>
    <property type="match status" value="1"/>
</dbReference>
<dbReference type="CDD" id="cd16913">
    <property type="entry name" value="YkuD_like"/>
    <property type="match status" value="1"/>
</dbReference>
<evidence type="ECO:0000256" key="7">
    <source>
        <dbReference type="PROSITE-ProRule" id="PRU01373"/>
    </source>
</evidence>
<evidence type="ECO:0000256" key="8">
    <source>
        <dbReference type="SAM" id="SignalP"/>
    </source>
</evidence>
<keyword evidence="6 7" id="KW-0961">Cell wall biogenesis/degradation</keyword>
<evidence type="ECO:0000259" key="9">
    <source>
        <dbReference type="PROSITE" id="PS52029"/>
    </source>
</evidence>
<dbReference type="STRING" id="1121937.GCA_000423125_01420"/>
<sequence>MAFCAFFLNFILPEAAAAFNPAVDQVVVVKSERVLYLKASGEVVRHYPVALGPVPWGHKEREGDERTPEGRYILDYKNAESRFYKSIRVSYPNQRDRQRARAMGVDPGGNIMIHGQPETPQPGAELFNWTDGCIAVSNEHMDEIWRLVTVGTPIEILP</sequence>
<feature type="active site" description="Proton donor/acceptor" evidence="7">
    <location>
        <position position="114"/>
    </location>
</feature>
<dbReference type="PANTHER" id="PTHR36699">
    <property type="entry name" value="LD-TRANSPEPTIDASE"/>
    <property type="match status" value="1"/>
</dbReference>
<dbReference type="Gene3D" id="2.40.440.10">
    <property type="entry name" value="L,D-transpeptidase catalytic domain-like"/>
    <property type="match status" value="1"/>
</dbReference>
<feature type="domain" description="L,D-TPase catalytic" evidence="9">
    <location>
        <begin position="24"/>
        <end position="157"/>
    </location>
</feature>
<dbReference type="InterPro" id="IPR005490">
    <property type="entry name" value="LD_TPept_cat_dom"/>
</dbReference>
<gene>
    <name evidence="10" type="ORF">DCP75_17455</name>
</gene>
<dbReference type="Pfam" id="PF03734">
    <property type="entry name" value="YkuD"/>
    <property type="match status" value="1"/>
</dbReference>
<feature type="signal peptide" evidence="8">
    <location>
        <begin position="1"/>
        <end position="17"/>
    </location>
</feature>
<feature type="active site" description="Nucleophile" evidence="7">
    <location>
        <position position="133"/>
    </location>
</feature>
<dbReference type="GO" id="GO:0004180">
    <property type="term" value="F:carboxypeptidase activity"/>
    <property type="evidence" value="ECO:0007669"/>
    <property type="project" value="UniProtKB-ARBA"/>
</dbReference>
<keyword evidence="5 7" id="KW-0573">Peptidoglycan synthesis</keyword>
<comment type="pathway">
    <text evidence="1 7">Cell wall biogenesis; peptidoglycan biosynthesis.</text>
</comment>
<dbReference type="EMBL" id="DMND01000236">
    <property type="protein sequence ID" value="HAN29473.1"/>
    <property type="molecule type" value="Genomic_DNA"/>
</dbReference>
<dbReference type="GO" id="GO:0071555">
    <property type="term" value="P:cell wall organization"/>
    <property type="evidence" value="ECO:0007669"/>
    <property type="project" value="UniProtKB-UniRule"/>
</dbReference>
<keyword evidence="8" id="KW-0732">Signal</keyword>
<dbReference type="UniPathway" id="UPA00219"/>
<dbReference type="SUPFAM" id="SSF141523">
    <property type="entry name" value="L,D-transpeptidase catalytic domain-like"/>
    <property type="match status" value="1"/>
</dbReference>
<dbReference type="InterPro" id="IPR038063">
    <property type="entry name" value="Transpep_catalytic_dom"/>
</dbReference>
<evidence type="ECO:0000256" key="4">
    <source>
        <dbReference type="ARBA" id="ARBA00022960"/>
    </source>
</evidence>
<proteinExistence type="inferred from homology"/>
<dbReference type="PANTHER" id="PTHR36699:SF1">
    <property type="entry name" value="L,D-TRANSPEPTIDASE YAFK-RELATED"/>
    <property type="match status" value="1"/>
</dbReference>
<keyword evidence="4 7" id="KW-0133">Cell shape</keyword>
<accession>A0A3C1KSI5</accession>
<organism evidence="10 11">
    <name type="scientific">Haliea salexigens</name>
    <dbReference type="NCBI Taxonomy" id="287487"/>
    <lineage>
        <taxon>Bacteria</taxon>
        <taxon>Pseudomonadati</taxon>
        <taxon>Pseudomonadota</taxon>
        <taxon>Gammaproteobacteria</taxon>
        <taxon>Cellvibrionales</taxon>
        <taxon>Halieaceae</taxon>
        <taxon>Haliea</taxon>
    </lineage>
</organism>
<comment type="similarity">
    <text evidence="2">Belongs to the YkuD family.</text>
</comment>